<proteinExistence type="predicted"/>
<dbReference type="RefSeq" id="WP_021668441.1">
    <property type="nucleotide sequence ID" value="NZ_UGTL01000001.1"/>
</dbReference>
<dbReference type="AlphaFoldDB" id="A0A379DYG4"/>
<sequence length="372" mass="42327">MKIKLLLSSLLIATSMNAQTNVNETEPELDESKATYFYYDDEIHVNSIGYTKRNLLEEKVYIMENNEIYFQEFIDFVGLVKGTINKEAGIITIKNGQAMGTKQLTEGGTAHQMYFATMNPTTQQPETGEFTLKYIDKGDGKICIDGGSLCFALYYMEQEKPIVFLHTKGLKMINEEQIDNKIQKTSYKYVNLDEEEEGNGVLESVKYGENIYFKSLETIIPEKWQVAKVINDNNKMSLFIPNNQFLSYLENIYFVFKAAKIDDSGKITELEGLTLPMTLDASTHTYKCTTAKNDFLGSLSYTITNSGVKNEWVTKYGNISITLPETQVTNGITTIVQPQIQENNQYYDLQGRAIQHPMRGIYIKNGKKIVIK</sequence>
<protein>
    <recommendedName>
        <fullName evidence="4">Lipocalin-like domain-containing protein</fullName>
    </recommendedName>
</protein>
<evidence type="ECO:0000256" key="1">
    <source>
        <dbReference type="SAM" id="SignalP"/>
    </source>
</evidence>
<dbReference type="Proteomes" id="UP000254072">
    <property type="component" value="Unassembled WGS sequence"/>
</dbReference>
<dbReference type="EMBL" id="UGTL01000001">
    <property type="protein sequence ID" value="SUB85200.1"/>
    <property type="molecule type" value="Genomic_DNA"/>
</dbReference>
<dbReference type="GeneID" id="91082129"/>
<accession>A0A379DYG4</accession>
<organism evidence="2 3">
    <name type="scientific">Prevotella disiens</name>
    <dbReference type="NCBI Taxonomy" id="28130"/>
    <lineage>
        <taxon>Bacteria</taxon>
        <taxon>Pseudomonadati</taxon>
        <taxon>Bacteroidota</taxon>
        <taxon>Bacteroidia</taxon>
        <taxon>Bacteroidales</taxon>
        <taxon>Prevotellaceae</taxon>
        <taxon>Prevotella</taxon>
    </lineage>
</organism>
<reference evidence="2 3" key="1">
    <citation type="submission" date="2018-06" db="EMBL/GenBank/DDBJ databases">
        <authorList>
            <consortium name="Pathogen Informatics"/>
            <person name="Doyle S."/>
        </authorList>
    </citation>
    <scope>NUCLEOTIDE SEQUENCE [LARGE SCALE GENOMIC DNA]</scope>
    <source>
        <strain evidence="2 3">NCTC11157</strain>
    </source>
</reference>
<dbReference type="OrthoDB" id="1082449at2"/>
<evidence type="ECO:0000313" key="3">
    <source>
        <dbReference type="Proteomes" id="UP000254072"/>
    </source>
</evidence>
<feature type="chain" id="PRO_5016606659" description="Lipocalin-like domain-containing protein" evidence="1">
    <location>
        <begin position="21"/>
        <end position="372"/>
    </location>
</feature>
<gene>
    <name evidence="2" type="ORF">NCTC11157_00923</name>
</gene>
<name>A0A379DYG4_9BACT</name>
<feature type="signal peptide" evidence="1">
    <location>
        <begin position="1"/>
        <end position="20"/>
    </location>
</feature>
<evidence type="ECO:0008006" key="4">
    <source>
        <dbReference type="Google" id="ProtNLM"/>
    </source>
</evidence>
<keyword evidence="1" id="KW-0732">Signal</keyword>
<evidence type="ECO:0000313" key="2">
    <source>
        <dbReference type="EMBL" id="SUB85200.1"/>
    </source>
</evidence>